<organism evidence="1">
    <name type="scientific">marine sediment metagenome</name>
    <dbReference type="NCBI Taxonomy" id="412755"/>
    <lineage>
        <taxon>unclassified sequences</taxon>
        <taxon>metagenomes</taxon>
        <taxon>ecological metagenomes</taxon>
    </lineage>
</organism>
<gene>
    <name evidence="1" type="ORF">LCGC14_2752760</name>
</gene>
<dbReference type="EMBL" id="LAZR01050380">
    <property type="protein sequence ID" value="KKK87488.1"/>
    <property type="molecule type" value="Genomic_DNA"/>
</dbReference>
<proteinExistence type="predicted"/>
<sequence length="28" mass="3141">MNNLQILSLKKVLEKLDTTRDIIGTALV</sequence>
<feature type="non-terminal residue" evidence="1">
    <location>
        <position position="28"/>
    </location>
</feature>
<name>A0A0F8Z1G7_9ZZZZ</name>
<accession>A0A0F8Z1G7</accession>
<protein>
    <submittedName>
        <fullName evidence="1">Uncharacterized protein</fullName>
    </submittedName>
</protein>
<evidence type="ECO:0000313" key="1">
    <source>
        <dbReference type="EMBL" id="KKK87488.1"/>
    </source>
</evidence>
<dbReference type="AlphaFoldDB" id="A0A0F8Z1G7"/>
<reference evidence="1" key="1">
    <citation type="journal article" date="2015" name="Nature">
        <title>Complex archaea that bridge the gap between prokaryotes and eukaryotes.</title>
        <authorList>
            <person name="Spang A."/>
            <person name="Saw J.H."/>
            <person name="Jorgensen S.L."/>
            <person name="Zaremba-Niedzwiedzka K."/>
            <person name="Martijn J."/>
            <person name="Lind A.E."/>
            <person name="van Eijk R."/>
            <person name="Schleper C."/>
            <person name="Guy L."/>
            <person name="Ettema T.J."/>
        </authorList>
    </citation>
    <scope>NUCLEOTIDE SEQUENCE</scope>
</reference>
<comment type="caution">
    <text evidence="1">The sequence shown here is derived from an EMBL/GenBank/DDBJ whole genome shotgun (WGS) entry which is preliminary data.</text>
</comment>